<proteinExistence type="predicted"/>
<keyword evidence="2" id="KW-1185">Reference proteome</keyword>
<organism evidence="1 2">
    <name type="scientific">Kitasatospora terrestris</name>
    <dbReference type="NCBI Taxonomy" id="258051"/>
    <lineage>
        <taxon>Bacteria</taxon>
        <taxon>Bacillati</taxon>
        <taxon>Actinomycetota</taxon>
        <taxon>Actinomycetes</taxon>
        <taxon>Kitasatosporales</taxon>
        <taxon>Streptomycetaceae</taxon>
        <taxon>Kitasatospora</taxon>
    </lineage>
</organism>
<dbReference type="Proteomes" id="UP001501752">
    <property type="component" value="Unassembled WGS sequence"/>
</dbReference>
<reference evidence="2" key="1">
    <citation type="journal article" date="2019" name="Int. J. Syst. Evol. Microbiol.">
        <title>The Global Catalogue of Microorganisms (GCM) 10K type strain sequencing project: providing services to taxonomists for standard genome sequencing and annotation.</title>
        <authorList>
            <consortium name="The Broad Institute Genomics Platform"/>
            <consortium name="The Broad Institute Genome Sequencing Center for Infectious Disease"/>
            <person name="Wu L."/>
            <person name="Ma J."/>
        </authorList>
    </citation>
    <scope>NUCLEOTIDE SEQUENCE [LARGE SCALE GENOMIC DNA]</scope>
    <source>
        <strain evidence="2">JCM 13006</strain>
    </source>
</reference>
<dbReference type="EMBL" id="BAABIS010000001">
    <property type="protein sequence ID" value="GAA4865226.1"/>
    <property type="molecule type" value="Genomic_DNA"/>
</dbReference>
<comment type="caution">
    <text evidence="1">The sequence shown here is derived from an EMBL/GenBank/DDBJ whole genome shotgun (WGS) entry which is preliminary data.</text>
</comment>
<accession>A0ABP9E181</accession>
<evidence type="ECO:0000313" key="1">
    <source>
        <dbReference type="EMBL" id="GAA4865226.1"/>
    </source>
</evidence>
<name>A0ABP9E181_9ACTN</name>
<sequence>MIEYELIQHRQQELLALAAQERLAREAAAGRTVARRHGGLLHRVARSLHLTAPAARLG</sequence>
<gene>
    <name evidence="1" type="ORF">GCM10023235_49490</name>
</gene>
<protein>
    <submittedName>
        <fullName evidence="1">Uncharacterized protein</fullName>
    </submittedName>
</protein>
<evidence type="ECO:0000313" key="2">
    <source>
        <dbReference type="Proteomes" id="UP001501752"/>
    </source>
</evidence>
<dbReference type="RefSeq" id="WP_345699068.1">
    <property type="nucleotide sequence ID" value="NZ_BAABIS010000001.1"/>
</dbReference>